<dbReference type="RefSeq" id="WP_010916780.1">
    <property type="nucleotide sequence ID" value="NC_002689.2"/>
</dbReference>
<dbReference type="eggNOG" id="arCOG01403">
    <property type="taxonomic scope" value="Archaea"/>
</dbReference>
<evidence type="ECO:0000259" key="2">
    <source>
        <dbReference type="Pfam" id="PF13439"/>
    </source>
</evidence>
<keyword evidence="4" id="KW-1185">Reference proteome</keyword>
<dbReference type="HOGENOM" id="CLU_009583_2_0_2"/>
<dbReference type="STRING" id="273116.gene:9381306"/>
<evidence type="ECO:0000313" key="4">
    <source>
        <dbReference type="Proteomes" id="UP000001017"/>
    </source>
</evidence>
<reference evidence="3 4" key="2">
    <citation type="journal article" date="2000" name="Proc. Natl. Acad. Sci. U.S.A.">
        <title>Archaeal adaptation to higher temperatures revealed by genomic sequence of Thermoplasma volcanium.</title>
        <authorList>
            <person name="Kawashima T."/>
            <person name="Amano N."/>
            <person name="Koike H."/>
            <person name="Makino S."/>
            <person name="Higuchi S."/>
            <person name="Kawashima-Ohya Y."/>
            <person name="Watanabe K."/>
            <person name="Yamazaki M."/>
            <person name="Kanehori K."/>
            <person name="Kawamoto T."/>
            <person name="Nunoshiba T."/>
            <person name="Yamamoto Y."/>
            <person name="Aramaki H."/>
            <person name="Makino K."/>
            <person name="Suzuki M."/>
        </authorList>
    </citation>
    <scope>NUCLEOTIDE SEQUENCE [LARGE SCALE GENOMIC DNA]</scope>
    <source>
        <strain evidence="4">ATCC 51530 / DSM 4299 / JCM 9571 / NBRC 15438 / GSS1</strain>
    </source>
</reference>
<dbReference type="GO" id="GO:0016757">
    <property type="term" value="F:glycosyltransferase activity"/>
    <property type="evidence" value="ECO:0007669"/>
    <property type="project" value="InterPro"/>
</dbReference>
<gene>
    <name evidence="3" type="ORF">TVG0512809</name>
</gene>
<dbReference type="GeneID" id="1441038"/>
<protein>
    <submittedName>
        <fullName evidence="3">Glycosyl transferase</fullName>
    </submittedName>
</protein>
<dbReference type="PANTHER" id="PTHR45947">
    <property type="entry name" value="SULFOQUINOVOSYL TRANSFERASE SQD2"/>
    <property type="match status" value="1"/>
</dbReference>
<dbReference type="PhylomeDB" id="Q97BD4"/>
<accession>Q97BD4</accession>
<name>Q97BD4_THEVO</name>
<dbReference type="EMBL" id="BA000011">
    <property type="protein sequence ID" value="BAB59664.1"/>
    <property type="molecule type" value="Genomic_DNA"/>
</dbReference>
<dbReference type="InterPro" id="IPR028098">
    <property type="entry name" value="Glyco_trans_4-like_N"/>
</dbReference>
<dbReference type="PANTHER" id="PTHR45947:SF3">
    <property type="entry name" value="SULFOQUINOVOSYL TRANSFERASE SQD2"/>
    <property type="match status" value="1"/>
</dbReference>
<dbReference type="DNASU" id="1441038"/>
<sequence>MKIAYFSDTYYPTPDGVSTYLKDVKRGLEKRGHEVYIFSLTGDPHEKNVFIPRTVPFPPYDQYRMPLIPFPFREFKTAVDIMPDVIHLHNAFYMSSVGYLVARRLGKKPISTFHTDIDKMRESIRLPFSDLIFDLGKRYSIYLYRKCKFVLAPSCQVKAYLERCGLKNIVTVPLFVDTDELSPAKASNKQDIILYLGRLTKDKGVYRVLELANEMKGTGYKFIIAGVGPELERMKAYVKENDISNVNILGYVKEDEKKQLMEVSKFFIYPSSADTFGISVFEALSMGLPAIVSKEFPVKEDTNAIVYEDFSNIKHIANKLLNIDQATYSEMSTSARTLAISKYSIDRHIDQLLSLYMSLVDH</sequence>
<dbReference type="CAZy" id="GT4">
    <property type="family name" value="Glycosyltransferase Family 4"/>
</dbReference>
<keyword evidence="3" id="KW-0808">Transferase</keyword>
<dbReference type="InterPro" id="IPR001296">
    <property type="entry name" value="Glyco_trans_1"/>
</dbReference>
<evidence type="ECO:0000259" key="1">
    <source>
        <dbReference type="Pfam" id="PF00534"/>
    </source>
</evidence>
<feature type="domain" description="Glycosyl transferase family 1" evidence="1">
    <location>
        <begin position="183"/>
        <end position="300"/>
    </location>
</feature>
<evidence type="ECO:0000313" key="3">
    <source>
        <dbReference type="EMBL" id="BAB59664.1"/>
    </source>
</evidence>
<reference evidence="3 4" key="1">
    <citation type="journal article" date="1999" name="Proc. Jpn. Acad.">
        <title>Determination of the complete genomic DNA sequence of Thermoplasma volvanium GSS1.</title>
        <authorList>
            <person name="Kawashima T."/>
            <person name="Yamamoto Y."/>
            <person name="Aramaki H."/>
            <person name="Nunoshiba T."/>
            <person name="Kawamoto T."/>
            <person name="Watanabe K."/>
            <person name="Yamazaki M."/>
            <person name="Kanehori K."/>
            <person name="Amano N."/>
            <person name="Ohya Y."/>
            <person name="Makino K."/>
            <person name="Suzuki M."/>
        </authorList>
    </citation>
    <scope>NUCLEOTIDE SEQUENCE [LARGE SCALE GENOMIC DNA]</scope>
    <source>
        <strain evidence="4">ATCC 51530 / DSM 4299 / JCM 9571 / NBRC 15438 / GSS1</strain>
    </source>
</reference>
<proteinExistence type="predicted"/>
<dbReference type="Gene3D" id="3.40.50.2000">
    <property type="entry name" value="Glycogen Phosphorylase B"/>
    <property type="match status" value="2"/>
</dbReference>
<dbReference type="OrthoDB" id="132546at2157"/>
<dbReference type="KEGG" id="tvo:TVG0512809"/>
<dbReference type="InterPro" id="IPR050194">
    <property type="entry name" value="Glycosyltransferase_grp1"/>
</dbReference>
<dbReference type="Proteomes" id="UP000001017">
    <property type="component" value="Chromosome"/>
</dbReference>
<dbReference type="Pfam" id="PF00534">
    <property type="entry name" value="Glycos_transf_1"/>
    <property type="match status" value="1"/>
</dbReference>
<dbReference type="SUPFAM" id="SSF53756">
    <property type="entry name" value="UDP-Glycosyltransferase/glycogen phosphorylase"/>
    <property type="match status" value="1"/>
</dbReference>
<dbReference type="AlphaFoldDB" id="Q97BD4"/>
<dbReference type="PaxDb" id="273116-14324737"/>
<organism evidence="3 4">
    <name type="scientific">Thermoplasma volcanium (strain ATCC 51530 / DSM 4299 / JCM 9571 / NBRC 15438 / GSS1)</name>
    <dbReference type="NCBI Taxonomy" id="273116"/>
    <lineage>
        <taxon>Archaea</taxon>
        <taxon>Methanobacteriati</taxon>
        <taxon>Thermoplasmatota</taxon>
        <taxon>Thermoplasmata</taxon>
        <taxon>Thermoplasmatales</taxon>
        <taxon>Thermoplasmataceae</taxon>
        <taxon>Thermoplasma</taxon>
    </lineage>
</organism>
<feature type="domain" description="Glycosyltransferase subfamily 4-like N-terminal" evidence="2">
    <location>
        <begin position="15"/>
        <end position="180"/>
    </location>
</feature>
<dbReference type="Pfam" id="PF13439">
    <property type="entry name" value="Glyco_transf_4"/>
    <property type="match status" value="1"/>
</dbReference>